<dbReference type="InterPro" id="IPR037501">
    <property type="entry name" value="TPLATE"/>
</dbReference>
<evidence type="ECO:0000313" key="2">
    <source>
        <dbReference type="EMBL" id="JAD88350.1"/>
    </source>
</evidence>
<protein>
    <submittedName>
        <fullName evidence="2">Uncharacterized protein</fullName>
    </submittedName>
</protein>
<evidence type="ECO:0000256" key="1">
    <source>
        <dbReference type="SAM" id="MobiDB-lite"/>
    </source>
</evidence>
<sequence length="152" mass="17021">MMIFGASEVSRNVDLGDETTTMICKFVVRASDESITREIESDLQGWLDDITDGAVEYMPEDEVKSAAAERLKISMERIALLKAAKPKVPPAKTEQEEEEERKQNEDLDEFGNPKGPSTLSKLTAEEAEHRALQAAVLQEWHQLCKEKATKAQ</sequence>
<reference evidence="2" key="1">
    <citation type="submission" date="2014-09" db="EMBL/GenBank/DDBJ databases">
        <authorList>
            <person name="Magalhaes I.L.F."/>
            <person name="Oliveira U."/>
            <person name="Santos F.R."/>
            <person name="Vidigal T.H.D.A."/>
            <person name="Brescovit A.D."/>
            <person name="Santos A.J."/>
        </authorList>
    </citation>
    <scope>NUCLEOTIDE SEQUENCE</scope>
    <source>
        <tissue evidence="2">Shoot tissue taken approximately 20 cm above the soil surface</tissue>
    </source>
</reference>
<feature type="region of interest" description="Disordered" evidence="1">
    <location>
        <begin position="84"/>
        <end position="124"/>
    </location>
</feature>
<name>A0A0A9DRQ7_ARUDO</name>
<organism evidence="2">
    <name type="scientific">Arundo donax</name>
    <name type="common">Giant reed</name>
    <name type="synonym">Donax arundinaceus</name>
    <dbReference type="NCBI Taxonomy" id="35708"/>
    <lineage>
        <taxon>Eukaryota</taxon>
        <taxon>Viridiplantae</taxon>
        <taxon>Streptophyta</taxon>
        <taxon>Embryophyta</taxon>
        <taxon>Tracheophyta</taxon>
        <taxon>Spermatophyta</taxon>
        <taxon>Magnoliopsida</taxon>
        <taxon>Liliopsida</taxon>
        <taxon>Poales</taxon>
        <taxon>Poaceae</taxon>
        <taxon>PACMAD clade</taxon>
        <taxon>Arundinoideae</taxon>
        <taxon>Arundineae</taxon>
        <taxon>Arundo</taxon>
    </lineage>
</organism>
<dbReference type="AlphaFoldDB" id="A0A0A9DRQ7"/>
<proteinExistence type="predicted"/>
<dbReference type="EMBL" id="GBRH01209545">
    <property type="protein sequence ID" value="JAD88350.1"/>
    <property type="molecule type" value="Transcribed_RNA"/>
</dbReference>
<dbReference type="PANTHER" id="PTHR36029">
    <property type="entry name" value="TSET COMPLEX MEMBER TSTA"/>
    <property type="match status" value="1"/>
</dbReference>
<dbReference type="GO" id="GO:0006897">
    <property type="term" value="P:endocytosis"/>
    <property type="evidence" value="ECO:0007669"/>
    <property type="project" value="InterPro"/>
</dbReference>
<reference evidence="2" key="2">
    <citation type="journal article" date="2015" name="Data Brief">
        <title>Shoot transcriptome of the giant reed, Arundo donax.</title>
        <authorList>
            <person name="Barrero R.A."/>
            <person name="Guerrero F.D."/>
            <person name="Moolhuijzen P."/>
            <person name="Goolsby J.A."/>
            <person name="Tidwell J."/>
            <person name="Bellgard S.E."/>
            <person name="Bellgard M.I."/>
        </authorList>
    </citation>
    <scope>NUCLEOTIDE SEQUENCE</scope>
    <source>
        <tissue evidence="2">Shoot tissue taken approximately 20 cm above the soil surface</tissue>
    </source>
</reference>
<dbReference type="PANTHER" id="PTHR36029:SF1">
    <property type="entry name" value="PROTEIN TPLATE"/>
    <property type="match status" value="1"/>
</dbReference>
<accession>A0A0A9DRQ7</accession>